<proteinExistence type="inferred from homology"/>
<dbReference type="GO" id="GO:0071986">
    <property type="term" value="C:Ragulator complex"/>
    <property type="evidence" value="ECO:0007669"/>
    <property type="project" value="TreeGrafter"/>
</dbReference>
<gene>
    <name evidence="2" type="ORF">Ctob_008652</name>
</gene>
<evidence type="ECO:0000256" key="1">
    <source>
        <dbReference type="ARBA" id="ARBA00005356"/>
    </source>
</evidence>
<keyword evidence="2" id="KW-0808">Transferase</keyword>
<protein>
    <submittedName>
        <fullName evidence="2">Mitogen-activated protein kinase kinase 1-interacting protein 1</fullName>
    </submittedName>
</protein>
<dbReference type="PANTHER" id="PTHR13378:SF1">
    <property type="entry name" value="RAGULATOR COMPLEX PROTEIN LAMTOR3"/>
    <property type="match status" value="1"/>
</dbReference>
<dbReference type="AlphaFoldDB" id="A0A0M0JA14"/>
<dbReference type="Gene3D" id="3.30.450.30">
    <property type="entry name" value="Dynein light chain 2a, cytoplasmic"/>
    <property type="match status" value="1"/>
</dbReference>
<dbReference type="GO" id="GO:0032008">
    <property type="term" value="P:positive regulation of TOR signaling"/>
    <property type="evidence" value="ECO:0007669"/>
    <property type="project" value="TreeGrafter"/>
</dbReference>
<comment type="similarity">
    <text evidence="1">Belongs to the LAMTOR3 family.</text>
</comment>
<evidence type="ECO:0000313" key="3">
    <source>
        <dbReference type="Proteomes" id="UP000037460"/>
    </source>
</evidence>
<dbReference type="GO" id="GO:0071230">
    <property type="term" value="P:cellular response to amino acid stimulus"/>
    <property type="evidence" value="ECO:0007669"/>
    <property type="project" value="TreeGrafter"/>
</dbReference>
<keyword evidence="3" id="KW-1185">Reference proteome</keyword>
<dbReference type="OrthoDB" id="343907at2759"/>
<comment type="caution">
    <text evidence="2">The sequence shown here is derived from an EMBL/GenBank/DDBJ whole genome shotgun (WGS) entry which is preliminary data.</text>
</comment>
<keyword evidence="2" id="KW-0418">Kinase</keyword>
<dbReference type="GO" id="GO:0016301">
    <property type="term" value="F:kinase activity"/>
    <property type="evidence" value="ECO:0007669"/>
    <property type="project" value="UniProtKB-KW"/>
</dbReference>
<accession>A0A0M0JA14</accession>
<name>A0A0M0JA14_9EUKA</name>
<evidence type="ECO:0000313" key="2">
    <source>
        <dbReference type="EMBL" id="KOO23439.1"/>
    </source>
</evidence>
<dbReference type="SMART" id="SM01278">
    <property type="entry name" value="MAPKK1_Int"/>
    <property type="match status" value="1"/>
</dbReference>
<dbReference type="SUPFAM" id="SSF103196">
    <property type="entry name" value="Roadblock/LC7 domain"/>
    <property type="match status" value="1"/>
</dbReference>
<reference evidence="3" key="1">
    <citation type="journal article" date="2015" name="PLoS Genet.">
        <title>Genome Sequence and Transcriptome Analyses of Chrysochromulina tobin: Metabolic Tools for Enhanced Algal Fitness in the Prominent Order Prymnesiales (Haptophyceae).</title>
        <authorList>
            <person name="Hovde B.T."/>
            <person name="Deodato C.R."/>
            <person name="Hunsperger H.M."/>
            <person name="Ryken S.A."/>
            <person name="Yost W."/>
            <person name="Jha R.K."/>
            <person name="Patterson J."/>
            <person name="Monnat R.J. Jr."/>
            <person name="Barlow S.B."/>
            <person name="Starkenburg S.R."/>
            <person name="Cattolico R.A."/>
        </authorList>
    </citation>
    <scope>NUCLEOTIDE SEQUENCE</scope>
    <source>
        <strain evidence="3">CCMP291</strain>
    </source>
</reference>
<dbReference type="EMBL" id="JWZX01003191">
    <property type="protein sequence ID" value="KOO23439.1"/>
    <property type="molecule type" value="Genomic_DNA"/>
</dbReference>
<organism evidence="2 3">
    <name type="scientific">Chrysochromulina tobinii</name>
    <dbReference type="NCBI Taxonomy" id="1460289"/>
    <lineage>
        <taxon>Eukaryota</taxon>
        <taxon>Haptista</taxon>
        <taxon>Haptophyta</taxon>
        <taxon>Prymnesiophyceae</taxon>
        <taxon>Prymnesiales</taxon>
        <taxon>Chrysochromulinaceae</taxon>
        <taxon>Chrysochromulina</taxon>
    </lineage>
</organism>
<dbReference type="Proteomes" id="UP000037460">
    <property type="component" value="Unassembled WGS sequence"/>
</dbReference>
<dbReference type="InterPro" id="IPR015019">
    <property type="entry name" value="LAMTOR3"/>
</dbReference>
<dbReference type="Pfam" id="PF08923">
    <property type="entry name" value="MAPKK1_Int"/>
    <property type="match status" value="1"/>
</dbReference>
<dbReference type="PANTHER" id="PTHR13378">
    <property type="entry name" value="REGULATOR COMPLEX PROTEIN LAMTOR3"/>
    <property type="match status" value="1"/>
</dbReference>
<sequence>MPAASGSDFSSLLASLPLRSALLTDQEGVVLLRTAPAAADELDLQRMAATFAQTAEHAGKLGMGKNRHATAFYDKAIVVHVSCSPLVLTLVADSDANVGLLLDAVPLLTAAVEPLRAAAEGHPGMSRA</sequence>